<accession>A0A412P0U7</accession>
<evidence type="ECO:0000313" key="2">
    <source>
        <dbReference type="Proteomes" id="UP000284772"/>
    </source>
</evidence>
<evidence type="ECO:0000313" key="1">
    <source>
        <dbReference type="EMBL" id="RGT47320.1"/>
    </source>
</evidence>
<reference evidence="1 2" key="1">
    <citation type="submission" date="2018-08" db="EMBL/GenBank/DDBJ databases">
        <title>A genome reference for cultivated species of the human gut microbiota.</title>
        <authorList>
            <person name="Zou Y."/>
            <person name="Xue W."/>
            <person name="Luo G."/>
        </authorList>
    </citation>
    <scope>NUCLEOTIDE SEQUENCE [LARGE SCALE GENOMIC DNA]</scope>
    <source>
        <strain evidence="1 2">AF19-10AC</strain>
    </source>
</reference>
<organism evidence="1 2">
    <name type="scientific">Bacteroides intestinalis</name>
    <dbReference type="NCBI Taxonomy" id="329854"/>
    <lineage>
        <taxon>Bacteria</taxon>
        <taxon>Pseudomonadati</taxon>
        <taxon>Bacteroidota</taxon>
        <taxon>Bacteroidia</taxon>
        <taxon>Bacteroidales</taxon>
        <taxon>Bacteroidaceae</taxon>
        <taxon>Bacteroides</taxon>
    </lineage>
</organism>
<proteinExistence type="predicted"/>
<dbReference type="EMBL" id="QRWT01000030">
    <property type="protein sequence ID" value="RGT47320.1"/>
    <property type="molecule type" value="Genomic_DNA"/>
</dbReference>
<dbReference type="Gene3D" id="2.60.40.3220">
    <property type="match status" value="1"/>
</dbReference>
<comment type="caution">
    <text evidence="1">The sequence shown here is derived from an EMBL/GenBank/DDBJ whole genome shotgun (WGS) entry which is preliminary data.</text>
</comment>
<name>A0A412P0U7_9BACE</name>
<dbReference type="AlphaFoldDB" id="A0A412P0U7"/>
<protein>
    <recommendedName>
        <fullName evidence="3">NigD-like protein</fullName>
    </recommendedName>
</protein>
<dbReference type="Proteomes" id="UP000284772">
    <property type="component" value="Unassembled WGS sequence"/>
</dbReference>
<evidence type="ECO:0008006" key="3">
    <source>
        <dbReference type="Google" id="ProtNLM"/>
    </source>
</evidence>
<sequence>MERVRCYSILLSKFANSNIYRTMKMAKFKIWMVALTLIMGVSFTSCMDSDPTVTDITLGQVTEIFPSTVITAPYGIKFTAVNSLADKNLTYGDYVQFQYSYNSDEQQVDQNTKNINVTIPYIQVIKTGSVIVGNSKGEEEENATILGIGYGAEYASQAQFIYYDKNTLVVPINFLAKKELDSHLCTLYCNIEEIKDTDTELKFYLRHYSQEEEVAEQTGYNRIYRITEALSAFKNITKKLPTKVIIYANETTDFKTDDLDKAKSELTPYSVEYPYKD</sequence>
<gene>
    <name evidence="1" type="ORF">DWX27_19545</name>
</gene>